<dbReference type="EMBL" id="ML732362">
    <property type="protein sequence ID" value="KAB8068993.1"/>
    <property type="molecule type" value="Genomic_DNA"/>
</dbReference>
<sequence length="74" mass="8215">MKAEKGIGIDIDRGCTFTDCRNLGTGRIEDDVWSSHRAALGESEPHARRILSKFTGRDIPRGEPVDTSLIWSIC</sequence>
<name>A0A5N5WKN4_9EURO</name>
<proteinExistence type="predicted"/>
<organism evidence="1 2">
    <name type="scientific">Aspergillus leporis</name>
    <dbReference type="NCBI Taxonomy" id="41062"/>
    <lineage>
        <taxon>Eukaryota</taxon>
        <taxon>Fungi</taxon>
        <taxon>Dikarya</taxon>
        <taxon>Ascomycota</taxon>
        <taxon>Pezizomycotina</taxon>
        <taxon>Eurotiomycetes</taxon>
        <taxon>Eurotiomycetidae</taxon>
        <taxon>Eurotiales</taxon>
        <taxon>Aspergillaceae</taxon>
        <taxon>Aspergillus</taxon>
        <taxon>Aspergillus subgen. Circumdati</taxon>
    </lineage>
</organism>
<protein>
    <submittedName>
        <fullName evidence="1">Uncharacterized protein</fullName>
    </submittedName>
</protein>
<keyword evidence="2" id="KW-1185">Reference proteome</keyword>
<reference evidence="1 2" key="1">
    <citation type="submission" date="2019-04" db="EMBL/GenBank/DDBJ databases">
        <title>Friends and foes A comparative genomics study of 23 Aspergillus species from section Flavi.</title>
        <authorList>
            <consortium name="DOE Joint Genome Institute"/>
            <person name="Kjaerbolling I."/>
            <person name="Vesth T."/>
            <person name="Frisvad J.C."/>
            <person name="Nybo J.L."/>
            <person name="Theobald S."/>
            <person name="Kildgaard S."/>
            <person name="Isbrandt T."/>
            <person name="Kuo A."/>
            <person name="Sato A."/>
            <person name="Lyhne E.K."/>
            <person name="Kogle M.E."/>
            <person name="Wiebenga A."/>
            <person name="Kun R.S."/>
            <person name="Lubbers R.J."/>
            <person name="Makela M.R."/>
            <person name="Barry K."/>
            <person name="Chovatia M."/>
            <person name="Clum A."/>
            <person name="Daum C."/>
            <person name="Haridas S."/>
            <person name="He G."/>
            <person name="LaButti K."/>
            <person name="Lipzen A."/>
            <person name="Mondo S."/>
            <person name="Riley R."/>
            <person name="Salamov A."/>
            <person name="Simmons B.A."/>
            <person name="Magnuson J.K."/>
            <person name="Henrissat B."/>
            <person name="Mortensen U.H."/>
            <person name="Larsen T.O."/>
            <person name="Devries R.P."/>
            <person name="Grigoriev I.V."/>
            <person name="Machida M."/>
            <person name="Baker S.E."/>
            <person name="Andersen M.R."/>
        </authorList>
    </citation>
    <scope>NUCLEOTIDE SEQUENCE [LARGE SCALE GENOMIC DNA]</scope>
    <source>
        <strain evidence="1 2">CBS 151.66</strain>
    </source>
</reference>
<evidence type="ECO:0000313" key="2">
    <source>
        <dbReference type="Proteomes" id="UP000326565"/>
    </source>
</evidence>
<dbReference type="Proteomes" id="UP000326565">
    <property type="component" value="Unassembled WGS sequence"/>
</dbReference>
<accession>A0A5N5WKN4</accession>
<evidence type="ECO:0000313" key="1">
    <source>
        <dbReference type="EMBL" id="KAB8068993.1"/>
    </source>
</evidence>
<dbReference type="AlphaFoldDB" id="A0A5N5WKN4"/>
<dbReference type="OrthoDB" id="3643at2759"/>
<gene>
    <name evidence="1" type="ORF">BDV29DRAFT_60533</name>
</gene>